<gene>
    <name evidence="1" type="ORF">VSS16_09615</name>
</gene>
<comment type="caution">
    <text evidence="1">The sequence shown here is derived from an EMBL/GenBank/DDBJ whole genome shotgun (WGS) entry which is preliminary data.</text>
</comment>
<dbReference type="Proteomes" id="UP001585080">
    <property type="component" value="Unassembled WGS sequence"/>
</dbReference>
<dbReference type="EMBL" id="JAYMRP010000006">
    <property type="protein sequence ID" value="MFB8772988.1"/>
    <property type="molecule type" value="Genomic_DNA"/>
</dbReference>
<protein>
    <submittedName>
        <fullName evidence="1">Uncharacterized protein</fullName>
    </submittedName>
</protein>
<dbReference type="RefSeq" id="WP_376731985.1">
    <property type="nucleotide sequence ID" value="NZ_JAYMRP010000006.1"/>
</dbReference>
<proteinExistence type="predicted"/>
<name>A0ABV5E801_9ACTN</name>
<evidence type="ECO:0000313" key="1">
    <source>
        <dbReference type="EMBL" id="MFB8772988.1"/>
    </source>
</evidence>
<organism evidence="1 2">
    <name type="scientific">Streptomyces broussonetiae</name>
    <dbReference type="NCBI Taxonomy" id="2686304"/>
    <lineage>
        <taxon>Bacteria</taxon>
        <taxon>Bacillati</taxon>
        <taxon>Actinomycetota</taxon>
        <taxon>Actinomycetes</taxon>
        <taxon>Kitasatosporales</taxon>
        <taxon>Streptomycetaceae</taxon>
        <taxon>Streptomyces</taxon>
    </lineage>
</organism>
<sequence>MTLRASAFAAFVESLKSPVATMEAV</sequence>
<accession>A0ABV5E801</accession>
<reference evidence="1 2" key="1">
    <citation type="submission" date="2024-01" db="EMBL/GenBank/DDBJ databases">
        <title>Genome mining of biosynthetic gene clusters to explore secondary metabolites of Streptomyces sp.</title>
        <authorList>
            <person name="Baig A."/>
            <person name="Ajitkumar Shintre N."/>
            <person name="Kumar H."/>
            <person name="Anbarasu A."/>
            <person name="Ramaiah S."/>
        </authorList>
    </citation>
    <scope>NUCLEOTIDE SEQUENCE [LARGE SCALE GENOMIC DNA]</scope>
    <source>
        <strain evidence="1 2">A57</strain>
    </source>
</reference>
<evidence type="ECO:0000313" key="2">
    <source>
        <dbReference type="Proteomes" id="UP001585080"/>
    </source>
</evidence>
<keyword evidence="2" id="KW-1185">Reference proteome</keyword>